<dbReference type="AlphaFoldDB" id="A0A6A6FVU2"/>
<dbReference type="SMART" id="SM00015">
    <property type="entry name" value="IQ"/>
    <property type="match status" value="1"/>
</dbReference>
<keyword evidence="3" id="KW-1185">Reference proteome</keyword>
<evidence type="ECO:0000313" key="2">
    <source>
        <dbReference type="EMBL" id="KAF2217499.1"/>
    </source>
</evidence>
<evidence type="ECO:0000256" key="1">
    <source>
        <dbReference type="SAM" id="MobiDB-lite"/>
    </source>
</evidence>
<dbReference type="Pfam" id="PF00612">
    <property type="entry name" value="IQ"/>
    <property type="match status" value="1"/>
</dbReference>
<accession>A0A6A6FVU2</accession>
<organism evidence="2 3">
    <name type="scientific">Cercospora zeae-maydis SCOH1-5</name>
    <dbReference type="NCBI Taxonomy" id="717836"/>
    <lineage>
        <taxon>Eukaryota</taxon>
        <taxon>Fungi</taxon>
        <taxon>Dikarya</taxon>
        <taxon>Ascomycota</taxon>
        <taxon>Pezizomycotina</taxon>
        <taxon>Dothideomycetes</taxon>
        <taxon>Dothideomycetidae</taxon>
        <taxon>Mycosphaerellales</taxon>
        <taxon>Mycosphaerellaceae</taxon>
        <taxon>Cercospora</taxon>
    </lineage>
</organism>
<dbReference type="EMBL" id="ML992662">
    <property type="protein sequence ID" value="KAF2217499.1"/>
    <property type="molecule type" value="Genomic_DNA"/>
</dbReference>
<feature type="non-terminal residue" evidence="2">
    <location>
        <position position="82"/>
    </location>
</feature>
<evidence type="ECO:0000313" key="3">
    <source>
        <dbReference type="Proteomes" id="UP000799539"/>
    </source>
</evidence>
<dbReference type="OrthoDB" id="7344096at2759"/>
<dbReference type="CDD" id="cd23767">
    <property type="entry name" value="IQCD"/>
    <property type="match status" value="1"/>
</dbReference>
<feature type="region of interest" description="Disordered" evidence="1">
    <location>
        <begin position="1"/>
        <end position="21"/>
    </location>
</feature>
<name>A0A6A6FVU2_9PEZI</name>
<dbReference type="Proteomes" id="UP000799539">
    <property type="component" value="Unassembled WGS sequence"/>
</dbReference>
<proteinExistence type="predicted"/>
<sequence length="82" mass="9646">MESSPATELMKPDPLALPPPEKLREIEQRQNERAQEIRAQRRRATLDERTHAAEIIQRNFRGHQARRAMKGYALDPSTRWLE</sequence>
<gene>
    <name evidence="2" type="ORF">CERZMDRAFT_92144</name>
</gene>
<dbReference type="InterPro" id="IPR000048">
    <property type="entry name" value="IQ_motif_EF-hand-BS"/>
</dbReference>
<dbReference type="PROSITE" id="PS50096">
    <property type="entry name" value="IQ"/>
    <property type="match status" value="1"/>
</dbReference>
<protein>
    <submittedName>
        <fullName evidence="2">Uncharacterized protein</fullName>
    </submittedName>
</protein>
<reference evidence="2" key="1">
    <citation type="journal article" date="2020" name="Stud. Mycol.">
        <title>101 Dothideomycetes genomes: a test case for predicting lifestyles and emergence of pathogens.</title>
        <authorList>
            <person name="Haridas S."/>
            <person name="Albert R."/>
            <person name="Binder M."/>
            <person name="Bloem J."/>
            <person name="Labutti K."/>
            <person name="Salamov A."/>
            <person name="Andreopoulos B."/>
            <person name="Baker S."/>
            <person name="Barry K."/>
            <person name="Bills G."/>
            <person name="Bluhm B."/>
            <person name="Cannon C."/>
            <person name="Castanera R."/>
            <person name="Culley D."/>
            <person name="Daum C."/>
            <person name="Ezra D."/>
            <person name="Gonzalez J."/>
            <person name="Henrissat B."/>
            <person name="Kuo A."/>
            <person name="Liang C."/>
            <person name="Lipzen A."/>
            <person name="Lutzoni F."/>
            <person name="Magnuson J."/>
            <person name="Mondo S."/>
            <person name="Nolan M."/>
            <person name="Ohm R."/>
            <person name="Pangilinan J."/>
            <person name="Park H.-J."/>
            <person name="Ramirez L."/>
            <person name="Alfaro M."/>
            <person name="Sun H."/>
            <person name="Tritt A."/>
            <person name="Yoshinaga Y."/>
            <person name="Zwiers L.-H."/>
            <person name="Turgeon B."/>
            <person name="Goodwin S."/>
            <person name="Spatafora J."/>
            <person name="Crous P."/>
            <person name="Grigoriev I."/>
        </authorList>
    </citation>
    <scope>NUCLEOTIDE SEQUENCE</scope>
    <source>
        <strain evidence="2">SCOH1-5</strain>
    </source>
</reference>